<proteinExistence type="predicted"/>
<protein>
    <submittedName>
        <fullName evidence="1">Uncharacterized protein</fullName>
    </submittedName>
</protein>
<dbReference type="EMBL" id="UYRU01078818">
    <property type="protein sequence ID" value="VDN29529.1"/>
    <property type="molecule type" value="Genomic_DNA"/>
</dbReference>
<dbReference type="AlphaFoldDB" id="A0A3P7QGU2"/>
<keyword evidence="2" id="KW-1185">Reference proteome</keyword>
<sequence length="219" mass="24761">MTIKRPKRAFTTVLTPHTGKRIALAKRRYRSTPLSPHDEEAILQLVLSDGHSSGKLPSFLVHHIWLELCRRRLGLTGTPAEDASLQQDVAQFMRSCNLIDRVHLLYSLLQEFASDAALKEAVFGATYVVTSPSLSWFEWLVVSLLIEAGISSSLKFECFPSSTELPFFHLQQCQMTRESFLPMDQIQRTLLAYLSVAVNVKNTLDLALIINRPFRGFGR</sequence>
<organism evidence="1 2">
    <name type="scientific">Dibothriocephalus latus</name>
    <name type="common">Fish tapeworm</name>
    <name type="synonym">Diphyllobothrium latum</name>
    <dbReference type="NCBI Taxonomy" id="60516"/>
    <lineage>
        <taxon>Eukaryota</taxon>
        <taxon>Metazoa</taxon>
        <taxon>Spiralia</taxon>
        <taxon>Lophotrochozoa</taxon>
        <taxon>Platyhelminthes</taxon>
        <taxon>Cestoda</taxon>
        <taxon>Eucestoda</taxon>
        <taxon>Diphyllobothriidea</taxon>
        <taxon>Diphyllobothriidae</taxon>
        <taxon>Dibothriocephalus</taxon>
    </lineage>
</organism>
<feature type="non-terminal residue" evidence="1">
    <location>
        <position position="219"/>
    </location>
</feature>
<gene>
    <name evidence="1" type="ORF">DILT_LOCUS15383</name>
</gene>
<accession>A0A3P7QGU2</accession>
<name>A0A3P7QGU2_DIBLA</name>
<evidence type="ECO:0000313" key="1">
    <source>
        <dbReference type="EMBL" id="VDN29529.1"/>
    </source>
</evidence>
<dbReference type="Proteomes" id="UP000281553">
    <property type="component" value="Unassembled WGS sequence"/>
</dbReference>
<evidence type="ECO:0000313" key="2">
    <source>
        <dbReference type="Proteomes" id="UP000281553"/>
    </source>
</evidence>
<reference evidence="1 2" key="1">
    <citation type="submission" date="2018-11" db="EMBL/GenBank/DDBJ databases">
        <authorList>
            <consortium name="Pathogen Informatics"/>
        </authorList>
    </citation>
    <scope>NUCLEOTIDE SEQUENCE [LARGE SCALE GENOMIC DNA]</scope>
</reference>
<dbReference type="OrthoDB" id="6427080at2759"/>